<dbReference type="STRING" id="231916.A0A409VIW4"/>
<dbReference type="PANTHER" id="PTHR10742:SF342">
    <property type="entry name" value="AMINE OXIDASE"/>
    <property type="match status" value="1"/>
</dbReference>
<dbReference type="InParanoid" id="A0A409VIW4"/>
<dbReference type="EMBL" id="NHYE01005637">
    <property type="protein sequence ID" value="PPQ66157.1"/>
    <property type="molecule type" value="Genomic_DNA"/>
</dbReference>
<dbReference type="Gene3D" id="3.90.660.10">
    <property type="match status" value="1"/>
</dbReference>
<evidence type="ECO:0000313" key="2">
    <source>
        <dbReference type="EMBL" id="PPQ66157.1"/>
    </source>
</evidence>
<name>A0A409VIW4_9AGAR</name>
<sequence length="648" mass="70707">MAGPLLGYDAYAHYGRNLMTRLTIERSIQVTREIGPAPTNPVGIIGAGAGGLYTALLLDDLGIPYKVIEARGRVGGRLFTYTFPDGTGAPYNYFDAGAMRFPDTESMKRTFHLFNYGPLNRKGISLAARLRPFLFKGGGSNNALFSYNGVTVKQSAIMTADQFNSKDVIQDTPSSNREAYIRIGPAKIVDDVVRPFAAAILKDLQSGGTSTDGWNSMMQYDTYSTRAYMAIAYRPSKALVDQGMPSGPLPTDVISWCETFDTSSGFYDRAFSETVLGTIAFGWNLDPDAPATNWFCVDGGSVKIADAMYAYLSQRNPDAFVFNSRVTAISSIDTSHAEVTVAGGKKYTFSSVVCTIPLPVLRILDLSGAGLSGMQSAALRDLNYCPLVKIGMQFRSAWWSNANDKNGEPLNIVGGQTYTDRPLRVVVYPSFGTNVQAGTTTTLIASYCRAEDAARLGALIEKEKDLLKELVLKELAYIHNVTYDFLRDQLIDCFAWSWTNDPYTMGTVCPLLVSTHPKNFEGGTAFFGPGKFANVYASLNAPAGNGNIVFAGEALSVRHAWVEGALDSAWKGVLTLLIGLYNDPTLRNKFVENWGANPEWVAQPPPARSAPEGKESLSPAMQTLEWSKEHIFDPENSLLYRLVAPYCS</sequence>
<dbReference type="Gene3D" id="1.20.1440.240">
    <property type="match status" value="1"/>
</dbReference>
<dbReference type="SUPFAM" id="SSF54373">
    <property type="entry name" value="FAD-linked reductases, C-terminal domain"/>
    <property type="match status" value="1"/>
</dbReference>
<protein>
    <recommendedName>
        <fullName evidence="1">Amine oxidase domain-containing protein</fullName>
    </recommendedName>
</protein>
<proteinExistence type="predicted"/>
<dbReference type="InterPro" id="IPR036188">
    <property type="entry name" value="FAD/NAD-bd_sf"/>
</dbReference>
<dbReference type="InterPro" id="IPR050281">
    <property type="entry name" value="Flavin_monoamine_oxidase"/>
</dbReference>
<dbReference type="PANTHER" id="PTHR10742">
    <property type="entry name" value="FLAVIN MONOAMINE OXIDASE"/>
    <property type="match status" value="1"/>
</dbReference>
<evidence type="ECO:0000259" key="1">
    <source>
        <dbReference type="Pfam" id="PF01593"/>
    </source>
</evidence>
<dbReference type="SUPFAM" id="SSF51905">
    <property type="entry name" value="FAD/NAD(P)-binding domain"/>
    <property type="match status" value="1"/>
</dbReference>
<organism evidence="2 3">
    <name type="scientific">Gymnopilus dilepis</name>
    <dbReference type="NCBI Taxonomy" id="231916"/>
    <lineage>
        <taxon>Eukaryota</taxon>
        <taxon>Fungi</taxon>
        <taxon>Dikarya</taxon>
        <taxon>Basidiomycota</taxon>
        <taxon>Agaricomycotina</taxon>
        <taxon>Agaricomycetes</taxon>
        <taxon>Agaricomycetidae</taxon>
        <taxon>Agaricales</taxon>
        <taxon>Agaricineae</taxon>
        <taxon>Hymenogastraceae</taxon>
        <taxon>Gymnopilus</taxon>
    </lineage>
</organism>
<dbReference type="GO" id="GO:0009063">
    <property type="term" value="P:amino acid catabolic process"/>
    <property type="evidence" value="ECO:0007669"/>
    <property type="project" value="TreeGrafter"/>
</dbReference>
<dbReference type="OrthoDB" id="7777654at2759"/>
<dbReference type="InterPro" id="IPR002937">
    <property type="entry name" value="Amino_oxidase"/>
</dbReference>
<feature type="domain" description="Amine oxidase" evidence="1">
    <location>
        <begin position="50"/>
        <end position="570"/>
    </location>
</feature>
<gene>
    <name evidence="2" type="ORF">CVT26_010881</name>
</gene>
<dbReference type="Gene3D" id="3.50.50.60">
    <property type="entry name" value="FAD/NAD(P)-binding domain"/>
    <property type="match status" value="1"/>
</dbReference>
<dbReference type="Pfam" id="PF01593">
    <property type="entry name" value="Amino_oxidase"/>
    <property type="match status" value="1"/>
</dbReference>
<keyword evidence="3" id="KW-1185">Reference proteome</keyword>
<dbReference type="Proteomes" id="UP000284706">
    <property type="component" value="Unassembled WGS sequence"/>
</dbReference>
<dbReference type="GO" id="GO:0001716">
    <property type="term" value="F:L-amino-acid oxidase activity"/>
    <property type="evidence" value="ECO:0007669"/>
    <property type="project" value="TreeGrafter"/>
</dbReference>
<reference evidence="2 3" key="1">
    <citation type="journal article" date="2018" name="Evol. Lett.">
        <title>Horizontal gene cluster transfer increased hallucinogenic mushroom diversity.</title>
        <authorList>
            <person name="Reynolds H.T."/>
            <person name="Vijayakumar V."/>
            <person name="Gluck-Thaler E."/>
            <person name="Korotkin H.B."/>
            <person name="Matheny P.B."/>
            <person name="Slot J.C."/>
        </authorList>
    </citation>
    <scope>NUCLEOTIDE SEQUENCE [LARGE SCALE GENOMIC DNA]</scope>
    <source>
        <strain evidence="2 3">SRW20</strain>
    </source>
</reference>
<evidence type="ECO:0000313" key="3">
    <source>
        <dbReference type="Proteomes" id="UP000284706"/>
    </source>
</evidence>
<comment type="caution">
    <text evidence="2">The sequence shown here is derived from an EMBL/GenBank/DDBJ whole genome shotgun (WGS) entry which is preliminary data.</text>
</comment>
<accession>A0A409VIW4</accession>
<dbReference type="AlphaFoldDB" id="A0A409VIW4"/>